<dbReference type="Ensembl" id="ENSSDAT00000006531.1">
    <property type="protein sequence ID" value="ENSSDAP00000005704.1"/>
    <property type="gene ID" value="ENSSDAG00000005331.1"/>
</dbReference>
<name>A0A8C9P681_SPEDA</name>
<feature type="region of interest" description="Disordered" evidence="1">
    <location>
        <begin position="54"/>
        <end position="97"/>
    </location>
</feature>
<evidence type="ECO:0000256" key="1">
    <source>
        <dbReference type="SAM" id="MobiDB-lite"/>
    </source>
</evidence>
<reference evidence="2" key="1">
    <citation type="submission" date="2025-08" db="UniProtKB">
        <authorList>
            <consortium name="Ensembl"/>
        </authorList>
    </citation>
    <scope>IDENTIFICATION</scope>
</reference>
<reference evidence="2" key="2">
    <citation type="submission" date="2025-09" db="UniProtKB">
        <authorList>
            <consortium name="Ensembl"/>
        </authorList>
    </citation>
    <scope>IDENTIFICATION</scope>
</reference>
<organism evidence="2 3">
    <name type="scientific">Spermophilus dauricus</name>
    <name type="common">Daurian ground squirrel</name>
    <dbReference type="NCBI Taxonomy" id="99837"/>
    <lineage>
        <taxon>Eukaryota</taxon>
        <taxon>Metazoa</taxon>
        <taxon>Chordata</taxon>
        <taxon>Craniata</taxon>
        <taxon>Vertebrata</taxon>
        <taxon>Euteleostomi</taxon>
        <taxon>Mammalia</taxon>
        <taxon>Eutheria</taxon>
        <taxon>Euarchontoglires</taxon>
        <taxon>Glires</taxon>
        <taxon>Rodentia</taxon>
        <taxon>Sciuromorpha</taxon>
        <taxon>Sciuridae</taxon>
        <taxon>Xerinae</taxon>
        <taxon>Marmotini</taxon>
        <taxon>Spermophilus</taxon>
    </lineage>
</organism>
<proteinExistence type="predicted"/>
<evidence type="ECO:0000313" key="2">
    <source>
        <dbReference type="Ensembl" id="ENSSDAP00000005704.1"/>
    </source>
</evidence>
<dbReference type="Proteomes" id="UP000694422">
    <property type="component" value="Unplaced"/>
</dbReference>
<keyword evidence="3" id="KW-1185">Reference proteome</keyword>
<feature type="compositionally biased region" description="Polar residues" evidence="1">
    <location>
        <begin position="84"/>
        <end position="97"/>
    </location>
</feature>
<dbReference type="AlphaFoldDB" id="A0A8C9P681"/>
<accession>A0A8C9P681</accession>
<sequence length="97" mass="10862">MPLIDLPIFLALESHKCGHSQELWANSRKRNPNLCEYYSLFDFSSKAELSRDVHEGPALASGLSEVPGQAAKDHSLQSKKSQHSRQGTYRGTQRNAH</sequence>
<evidence type="ECO:0000313" key="3">
    <source>
        <dbReference type="Proteomes" id="UP000694422"/>
    </source>
</evidence>
<protein>
    <submittedName>
        <fullName evidence="2">Uncharacterized protein</fullName>
    </submittedName>
</protein>